<dbReference type="EMBL" id="VLKR01000021">
    <property type="protein sequence ID" value="TWI17504.1"/>
    <property type="molecule type" value="Genomic_DNA"/>
</dbReference>
<dbReference type="Proteomes" id="UP000315908">
    <property type="component" value="Unassembled WGS sequence"/>
</dbReference>
<accession>A0A562MC80</accession>
<gene>
    <name evidence="1" type="ORF">IQ31_03650</name>
</gene>
<reference evidence="1 2" key="1">
    <citation type="journal article" date="2015" name="Stand. Genomic Sci.">
        <title>Genomic Encyclopedia of Bacterial and Archaeal Type Strains, Phase III: the genomes of soil and plant-associated and newly described type strains.</title>
        <authorList>
            <person name="Whitman W.B."/>
            <person name="Woyke T."/>
            <person name="Klenk H.P."/>
            <person name="Zhou Y."/>
            <person name="Lilburn T.G."/>
            <person name="Beck B.J."/>
            <person name="De Vos P."/>
            <person name="Vandamme P."/>
            <person name="Eisen J.A."/>
            <person name="Garrity G."/>
            <person name="Hugenholtz P."/>
            <person name="Kyrpides N.C."/>
        </authorList>
    </citation>
    <scope>NUCLEOTIDE SEQUENCE [LARGE SCALE GENOMIC DNA]</scope>
    <source>
        <strain evidence="1 2">CGMCC 1.6855</strain>
    </source>
</reference>
<dbReference type="AlphaFoldDB" id="A0A562MC80"/>
<evidence type="ECO:0000313" key="2">
    <source>
        <dbReference type="Proteomes" id="UP000315908"/>
    </source>
</evidence>
<sequence length="43" mass="4712">MTSDRSIAINSRERDIINATEAFPDAGKTNTFSITKLKQKGGQ</sequence>
<comment type="caution">
    <text evidence="1">The sequence shown here is derived from an EMBL/GenBank/DDBJ whole genome shotgun (WGS) entry which is preliminary data.</text>
</comment>
<protein>
    <submittedName>
        <fullName evidence="1">Uncharacterized protein</fullName>
    </submittedName>
</protein>
<evidence type="ECO:0000313" key="1">
    <source>
        <dbReference type="EMBL" id="TWI17504.1"/>
    </source>
</evidence>
<organism evidence="1 2">
    <name type="scientific">Sphingobacterium siyangense</name>
    <dbReference type="NCBI Taxonomy" id="459529"/>
    <lineage>
        <taxon>Bacteria</taxon>
        <taxon>Pseudomonadati</taxon>
        <taxon>Bacteroidota</taxon>
        <taxon>Sphingobacteriia</taxon>
        <taxon>Sphingobacteriales</taxon>
        <taxon>Sphingobacteriaceae</taxon>
        <taxon>Sphingobacterium</taxon>
    </lineage>
</organism>
<name>A0A562MC80_9SPHI</name>
<proteinExistence type="predicted"/>